<dbReference type="InterPro" id="IPR023346">
    <property type="entry name" value="Lysozyme-like_dom_sf"/>
</dbReference>
<dbReference type="PANTHER" id="PTHR22595:SF79">
    <property type="entry name" value="CHITINASE 12"/>
    <property type="match status" value="1"/>
</dbReference>
<dbReference type="GO" id="GO:0050832">
    <property type="term" value="P:defense response to fungus"/>
    <property type="evidence" value="ECO:0007669"/>
    <property type="project" value="TreeGrafter"/>
</dbReference>
<name>A0AAD7VJX8_QUISA</name>
<evidence type="ECO:0000313" key="6">
    <source>
        <dbReference type="EMBL" id="KAJ7978681.1"/>
    </source>
</evidence>
<dbReference type="PANTHER" id="PTHR22595">
    <property type="entry name" value="CHITINASE-RELATED"/>
    <property type="match status" value="1"/>
</dbReference>
<gene>
    <name evidence="6" type="ORF">O6P43_002174</name>
</gene>
<evidence type="ECO:0000256" key="2">
    <source>
        <dbReference type="ARBA" id="ARBA00022821"/>
    </source>
</evidence>
<evidence type="ECO:0000259" key="4">
    <source>
        <dbReference type="PROSITE" id="PS00773"/>
    </source>
</evidence>
<dbReference type="SUPFAM" id="SSF53955">
    <property type="entry name" value="Lysozyme-like"/>
    <property type="match status" value="1"/>
</dbReference>
<dbReference type="Pfam" id="PF00182">
    <property type="entry name" value="Glyco_hydro_19"/>
    <property type="match status" value="1"/>
</dbReference>
<evidence type="ECO:0000256" key="3">
    <source>
        <dbReference type="ARBA" id="ARBA00023157"/>
    </source>
</evidence>
<dbReference type="Gene3D" id="1.10.530.10">
    <property type="match status" value="1"/>
</dbReference>
<feature type="domain" description="Glycoside hydrolase family 19 catalytic" evidence="5">
    <location>
        <begin position="188"/>
        <end position="198"/>
    </location>
</feature>
<dbReference type="AlphaFoldDB" id="A0AAD7VJX8"/>
<dbReference type="PROSITE" id="PS00774">
    <property type="entry name" value="CHITINASE_19_2"/>
    <property type="match status" value="1"/>
</dbReference>
<evidence type="ECO:0000313" key="7">
    <source>
        <dbReference type="Proteomes" id="UP001163823"/>
    </source>
</evidence>
<dbReference type="EMBL" id="JARAOO010000002">
    <property type="protein sequence ID" value="KAJ7978681.1"/>
    <property type="molecule type" value="Genomic_DNA"/>
</dbReference>
<dbReference type="CDD" id="cd00325">
    <property type="entry name" value="chitinase_GH19"/>
    <property type="match status" value="1"/>
</dbReference>
<dbReference type="PROSITE" id="PS00773">
    <property type="entry name" value="CHITINASE_19_1"/>
    <property type="match status" value="1"/>
</dbReference>
<keyword evidence="7" id="KW-1185">Reference proteome</keyword>
<sequence>MDGVAQHMITATKNAKANVMAVTVAVTTLKASSLCGDNLESIIPRATFEAMLKYRDDVRCHTPGFYTYDAFISAAKAFPNFGTTSDTETRKREIAAFFGQTSHETTGGWPDAPDGPYAWGYCHKREVDQSQTRCDGSAAYPCAPGEKYFGRGPIQLTWNYNYGQCGEALGLDLQLLNNPDLVATDPVISFKAAIWFWMTTQLPKPSCHDVITGLWIPSEADKATDRNVAAKEINNPIVSKRATGANTSS</sequence>
<dbReference type="Gene3D" id="3.30.20.10">
    <property type="entry name" value="Endochitinase, domain 2"/>
    <property type="match status" value="1"/>
</dbReference>
<dbReference type="Proteomes" id="UP001163823">
    <property type="component" value="Chromosome 2"/>
</dbReference>
<dbReference type="GO" id="GO:0016998">
    <property type="term" value="P:cell wall macromolecule catabolic process"/>
    <property type="evidence" value="ECO:0007669"/>
    <property type="project" value="InterPro"/>
</dbReference>
<accession>A0AAD7VJX8</accession>
<proteinExistence type="predicted"/>
<reference evidence="6" key="1">
    <citation type="journal article" date="2023" name="Science">
        <title>Elucidation of the pathway for biosynthesis of saponin adjuvants from the soapbark tree.</title>
        <authorList>
            <person name="Reed J."/>
            <person name="Orme A."/>
            <person name="El-Demerdash A."/>
            <person name="Owen C."/>
            <person name="Martin L.B.B."/>
            <person name="Misra R.C."/>
            <person name="Kikuchi S."/>
            <person name="Rejzek M."/>
            <person name="Martin A.C."/>
            <person name="Harkess A."/>
            <person name="Leebens-Mack J."/>
            <person name="Louveau T."/>
            <person name="Stephenson M.J."/>
            <person name="Osbourn A."/>
        </authorList>
    </citation>
    <scope>NUCLEOTIDE SEQUENCE</scope>
    <source>
        <strain evidence="6">S10</strain>
    </source>
</reference>
<dbReference type="KEGG" id="qsa:O6P43_002174"/>
<keyword evidence="1" id="KW-0147">Chitin-binding</keyword>
<evidence type="ECO:0000256" key="1">
    <source>
        <dbReference type="ARBA" id="ARBA00022669"/>
    </source>
</evidence>
<evidence type="ECO:0000259" key="5">
    <source>
        <dbReference type="PROSITE" id="PS00774"/>
    </source>
</evidence>
<protein>
    <submittedName>
        <fullName evidence="6">Endochitinase (Chitinase)</fullName>
    </submittedName>
</protein>
<comment type="caution">
    <text evidence="6">The sequence shown here is derived from an EMBL/GenBank/DDBJ whole genome shotgun (WGS) entry which is preliminary data.</text>
</comment>
<dbReference type="GO" id="GO:0006032">
    <property type="term" value="P:chitin catabolic process"/>
    <property type="evidence" value="ECO:0007669"/>
    <property type="project" value="InterPro"/>
</dbReference>
<dbReference type="InterPro" id="IPR000726">
    <property type="entry name" value="Glyco_hydro_19_cat"/>
</dbReference>
<organism evidence="6 7">
    <name type="scientific">Quillaja saponaria</name>
    <name type="common">Soap bark tree</name>
    <dbReference type="NCBI Taxonomy" id="32244"/>
    <lineage>
        <taxon>Eukaryota</taxon>
        <taxon>Viridiplantae</taxon>
        <taxon>Streptophyta</taxon>
        <taxon>Embryophyta</taxon>
        <taxon>Tracheophyta</taxon>
        <taxon>Spermatophyta</taxon>
        <taxon>Magnoliopsida</taxon>
        <taxon>eudicotyledons</taxon>
        <taxon>Gunneridae</taxon>
        <taxon>Pentapetalae</taxon>
        <taxon>rosids</taxon>
        <taxon>fabids</taxon>
        <taxon>Fabales</taxon>
        <taxon>Quillajaceae</taxon>
        <taxon>Quillaja</taxon>
    </lineage>
</organism>
<dbReference type="GO" id="GO:0004568">
    <property type="term" value="F:chitinase activity"/>
    <property type="evidence" value="ECO:0007669"/>
    <property type="project" value="InterPro"/>
</dbReference>
<dbReference type="GO" id="GO:0008061">
    <property type="term" value="F:chitin binding"/>
    <property type="evidence" value="ECO:0007669"/>
    <property type="project" value="UniProtKB-KW"/>
</dbReference>
<keyword evidence="2" id="KW-0611">Plant defense</keyword>
<keyword evidence="3" id="KW-1015">Disulfide bond</keyword>
<feature type="domain" description="Glycoside hydrolase family 19 catalytic" evidence="4">
    <location>
        <begin position="60"/>
        <end position="82"/>
    </location>
</feature>
<dbReference type="FunFam" id="3.30.20.10:FF:000001">
    <property type="entry name" value="Endochitinase (Chitinase)"/>
    <property type="match status" value="1"/>
</dbReference>